<evidence type="ECO:0000256" key="1">
    <source>
        <dbReference type="ARBA" id="ARBA00022490"/>
    </source>
</evidence>
<dbReference type="EMBL" id="MWPS01000014">
    <property type="protein sequence ID" value="OPG16703.1"/>
    <property type="molecule type" value="Genomic_DNA"/>
</dbReference>
<feature type="binding site" evidence="6">
    <location>
        <begin position="204"/>
        <end position="207"/>
    </location>
    <ligand>
        <name>ATP</name>
        <dbReference type="ChEBI" id="CHEBI:30616"/>
    </ligand>
</feature>
<dbReference type="Pfam" id="PF06723">
    <property type="entry name" value="MreB_Mbl"/>
    <property type="match status" value="1"/>
</dbReference>
<dbReference type="PANTHER" id="PTHR42749:SF4">
    <property type="entry name" value="CELL SHAPE-DETERMINING PROTEIN MBL"/>
    <property type="match status" value="1"/>
</dbReference>
<name>A0A1V4EUT7_9BACL</name>
<protein>
    <recommendedName>
        <fullName evidence="6">Cell shape-determining protein MreB</fullName>
    </recommendedName>
</protein>
<dbReference type="SUPFAM" id="SSF53067">
    <property type="entry name" value="Actin-like ATPase domain"/>
    <property type="match status" value="2"/>
</dbReference>
<comment type="caution">
    <text evidence="7">The sequence shown here is derived from an EMBL/GenBank/DDBJ whole genome shotgun (WGS) entry which is preliminary data.</text>
</comment>
<evidence type="ECO:0000256" key="2">
    <source>
        <dbReference type="ARBA" id="ARBA00022741"/>
    </source>
</evidence>
<comment type="function">
    <text evidence="6">Forms membrane-associated dynamic filaments that are essential for cell shape determination. Acts by regulating cell wall synthesis and cell elongation, and thus cell shape. A feedback loop between cell geometry and MreB localization may maintain elongated cell shape by targeting cell wall growth to regions of negative cell wall curvature.</text>
</comment>
<dbReference type="RefSeq" id="WP_079290102.1">
    <property type="nucleotide sequence ID" value="NZ_MWPS01000014.1"/>
</dbReference>
<gene>
    <name evidence="6" type="primary">mreB</name>
    <name evidence="7" type="ORF">B2M26_04900</name>
</gene>
<dbReference type="InterPro" id="IPR056546">
    <property type="entry name" value="MreB_MamK-like"/>
</dbReference>
<evidence type="ECO:0000256" key="3">
    <source>
        <dbReference type="ARBA" id="ARBA00022840"/>
    </source>
</evidence>
<organism evidence="7 8">
    <name type="scientific">Ferroacidibacillus organovorans</name>
    <dbReference type="NCBI Taxonomy" id="1765683"/>
    <lineage>
        <taxon>Bacteria</taxon>
        <taxon>Bacillati</taxon>
        <taxon>Bacillota</taxon>
        <taxon>Bacilli</taxon>
        <taxon>Bacillales</taxon>
        <taxon>Alicyclobacillaceae</taxon>
        <taxon>Ferroacidibacillus</taxon>
    </lineage>
</organism>
<dbReference type="GO" id="GO:0008360">
    <property type="term" value="P:regulation of cell shape"/>
    <property type="evidence" value="ECO:0007669"/>
    <property type="project" value="UniProtKB-UniRule"/>
</dbReference>
<dbReference type="CDD" id="cd10225">
    <property type="entry name" value="ASKHA_NBD_MreB-like"/>
    <property type="match status" value="1"/>
</dbReference>
<dbReference type="AlphaFoldDB" id="A0A1V4EUT7"/>
<comment type="subcellular location">
    <subcellularLocation>
        <location evidence="6">Cytoplasm</location>
    </subcellularLocation>
    <text evidence="6">Membrane-associated.</text>
</comment>
<dbReference type="HAMAP" id="MF_02207">
    <property type="entry name" value="MreB"/>
    <property type="match status" value="1"/>
</dbReference>
<reference evidence="7 8" key="1">
    <citation type="submission" date="2017-02" db="EMBL/GenBank/DDBJ databases">
        <title>Draft genome of Acidibacillus ferrooxidans Huett2.</title>
        <authorList>
            <person name="Schopf S."/>
        </authorList>
    </citation>
    <scope>NUCLEOTIDE SEQUENCE [LARGE SCALE GENOMIC DNA]</scope>
    <source>
        <strain evidence="7 8">Huett2</strain>
    </source>
</reference>
<accession>A0A1V4EUT7</accession>
<keyword evidence="4 6" id="KW-0133">Cell shape</keyword>
<keyword evidence="3 6" id="KW-0067">ATP-binding</keyword>
<evidence type="ECO:0000313" key="8">
    <source>
        <dbReference type="Proteomes" id="UP000190229"/>
    </source>
</evidence>
<dbReference type="Gene3D" id="3.30.420.40">
    <property type="match status" value="3"/>
</dbReference>
<dbReference type="NCBIfam" id="TIGR00904">
    <property type="entry name" value="mreB"/>
    <property type="match status" value="1"/>
</dbReference>
<feature type="binding site" evidence="6">
    <location>
        <begin position="156"/>
        <end position="158"/>
    </location>
    <ligand>
        <name>ATP</name>
        <dbReference type="ChEBI" id="CHEBI:30616"/>
    </ligand>
</feature>
<keyword evidence="2 6" id="KW-0547">Nucleotide-binding</keyword>
<feature type="binding site" evidence="6">
    <location>
        <begin position="284"/>
        <end position="287"/>
    </location>
    <ligand>
        <name>ATP</name>
        <dbReference type="ChEBI" id="CHEBI:30616"/>
    </ligand>
</feature>
<evidence type="ECO:0000256" key="5">
    <source>
        <dbReference type="ARBA" id="ARBA00023458"/>
    </source>
</evidence>
<sequence length="348" mass="37161">MLGRDIGVDLGTANVLVHVKGKGIVLNEPSVVAIESHTKRVVAVGEEARRMLGRTPGNIVAIRPLREGVIADFEITEIMLKHFIAKTIGKGLFSRPRVAVCIPANITSVEQKAVRQATEAAGAKQVYLIEEPKAAAIGAGIDITKPSGSMVVDIGGGTTDVAVLSLGDVVTASSIRIAGDKFDEAIARYIKRQHNLLIGERTAEDIKIQVVSVFPTGRNEEIDVRGRDMVSGLPKTVMIRTSEIAVALEDSVQSIVATAKSVLEKTPPELAADIFDRGIVLTGGGALVHGMDKLMMDELQVPVYVADDPMTCVARGTGEFLDNIDRWGKPSTSMTTRAPLRDLRGRGL</sequence>
<dbReference type="GO" id="GO:0005737">
    <property type="term" value="C:cytoplasm"/>
    <property type="evidence" value="ECO:0007669"/>
    <property type="project" value="UniProtKB-SubCell"/>
</dbReference>
<evidence type="ECO:0000256" key="4">
    <source>
        <dbReference type="ARBA" id="ARBA00022960"/>
    </source>
</evidence>
<keyword evidence="1 6" id="KW-0963">Cytoplasm</keyword>
<dbReference type="Proteomes" id="UP000190229">
    <property type="component" value="Unassembled WGS sequence"/>
</dbReference>
<evidence type="ECO:0000256" key="6">
    <source>
        <dbReference type="HAMAP-Rule" id="MF_02207"/>
    </source>
</evidence>
<proteinExistence type="inferred from homology"/>
<dbReference type="InterPro" id="IPR043129">
    <property type="entry name" value="ATPase_NBD"/>
</dbReference>
<feature type="binding site" evidence="6">
    <location>
        <begin position="12"/>
        <end position="14"/>
    </location>
    <ligand>
        <name>ATP</name>
        <dbReference type="ChEBI" id="CHEBI:30616"/>
    </ligand>
</feature>
<keyword evidence="8" id="KW-1185">Reference proteome</keyword>
<comment type="subunit">
    <text evidence="6">Forms polymers.</text>
</comment>
<dbReference type="GO" id="GO:0000902">
    <property type="term" value="P:cell morphogenesis"/>
    <property type="evidence" value="ECO:0007669"/>
    <property type="project" value="InterPro"/>
</dbReference>
<dbReference type="GO" id="GO:0005524">
    <property type="term" value="F:ATP binding"/>
    <property type="evidence" value="ECO:0007669"/>
    <property type="project" value="UniProtKB-KW"/>
</dbReference>
<dbReference type="PANTHER" id="PTHR42749">
    <property type="entry name" value="CELL SHAPE-DETERMINING PROTEIN MREB"/>
    <property type="match status" value="1"/>
</dbReference>
<evidence type="ECO:0000313" key="7">
    <source>
        <dbReference type="EMBL" id="OPG16703.1"/>
    </source>
</evidence>
<comment type="similarity">
    <text evidence="5 6">Belongs to the FtsA/MreB family.</text>
</comment>
<dbReference type="InterPro" id="IPR004753">
    <property type="entry name" value="MreB"/>
</dbReference>
<dbReference type="NCBIfam" id="NF010539">
    <property type="entry name" value="PRK13927.1"/>
    <property type="match status" value="1"/>
</dbReference>
<dbReference type="PRINTS" id="PR01652">
    <property type="entry name" value="SHAPEPROTEIN"/>
</dbReference>